<comment type="catalytic activity">
    <reaction evidence="4">
        <text>(6S)-5-formyl-5,6,7,8-tetrahydrofolate + ATP = (6R)-5,10-methenyltetrahydrofolate + ADP + phosphate</text>
        <dbReference type="Rhea" id="RHEA:10488"/>
        <dbReference type="ChEBI" id="CHEBI:30616"/>
        <dbReference type="ChEBI" id="CHEBI:43474"/>
        <dbReference type="ChEBI" id="CHEBI:57455"/>
        <dbReference type="ChEBI" id="CHEBI:57457"/>
        <dbReference type="ChEBI" id="CHEBI:456216"/>
        <dbReference type="EC" id="6.3.3.2"/>
    </reaction>
</comment>
<dbReference type="SUPFAM" id="SSF100950">
    <property type="entry name" value="NagB/RpiA/CoA transferase-like"/>
    <property type="match status" value="1"/>
</dbReference>
<sequence>MDKTMIRQKSQTILQQLTPANKEHIMADNLRQLEQLAAWQDAQTIGITFSMPTELPTQMIIEAAWQAGKAVYLPKCLPAHQLAFLPYQRTDQLVKSTFGIWEPTGSKPLNIDNLDLLIVPGLRFATTGGMRVGFGGGFYDRLLVQFKGPTIALTTSKLVVTKPDWPIEPFDQAVDKILIGAEIYANNN</sequence>
<comment type="cofactor">
    <cofactor evidence="4">
        <name>Mg(2+)</name>
        <dbReference type="ChEBI" id="CHEBI:18420"/>
    </cofactor>
</comment>
<dbReference type="InterPro" id="IPR002698">
    <property type="entry name" value="FTHF_cligase"/>
</dbReference>
<keyword evidence="4" id="KW-0460">Magnesium</keyword>
<accession>A0ABM8ZCR4</accession>
<dbReference type="InterPro" id="IPR024185">
    <property type="entry name" value="FTHF_cligase-like_sf"/>
</dbReference>
<organism evidence="5 6">
    <name type="scientific">Periweissella ghanensis</name>
    <dbReference type="NCBI Taxonomy" id="467997"/>
    <lineage>
        <taxon>Bacteria</taxon>
        <taxon>Bacillati</taxon>
        <taxon>Bacillota</taxon>
        <taxon>Bacilli</taxon>
        <taxon>Lactobacillales</taxon>
        <taxon>Lactobacillaceae</taxon>
        <taxon>Periweissella</taxon>
    </lineage>
</organism>
<dbReference type="Pfam" id="PF01812">
    <property type="entry name" value="5-FTHF_cyc-lig"/>
    <property type="match status" value="1"/>
</dbReference>
<evidence type="ECO:0000256" key="3">
    <source>
        <dbReference type="ARBA" id="ARBA00022840"/>
    </source>
</evidence>
<dbReference type="EMBL" id="CAKKNT010000032">
    <property type="protein sequence ID" value="CAH0419311.1"/>
    <property type="molecule type" value="Genomic_DNA"/>
</dbReference>
<evidence type="ECO:0000313" key="5">
    <source>
        <dbReference type="EMBL" id="CAH0419311.1"/>
    </source>
</evidence>
<dbReference type="Gene3D" id="3.40.50.10420">
    <property type="entry name" value="NagB/RpiA/CoA transferase-like"/>
    <property type="match status" value="1"/>
</dbReference>
<dbReference type="PANTHER" id="PTHR23407">
    <property type="entry name" value="ATPASE INHIBITOR/5-FORMYLTETRAHYDROFOLATE CYCLO-LIGASE"/>
    <property type="match status" value="1"/>
</dbReference>
<dbReference type="RefSeq" id="WP_230099349.1">
    <property type="nucleotide sequence ID" value="NZ_CAKKNT010000032.1"/>
</dbReference>
<dbReference type="EC" id="6.3.3.2" evidence="4"/>
<keyword evidence="2 4" id="KW-0547">Nucleotide-binding</keyword>
<comment type="similarity">
    <text evidence="1 4">Belongs to the 5-formyltetrahydrofolate cyclo-ligase family.</text>
</comment>
<reference evidence="5 6" key="1">
    <citation type="submission" date="2021-11" db="EMBL/GenBank/DDBJ databases">
        <authorList>
            <person name="Depoorter E."/>
        </authorList>
    </citation>
    <scope>NUCLEOTIDE SEQUENCE [LARGE SCALE GENOMIC DNA]</scope>
    <source>
        <strain evidence="5 6">LMG 24286</strain>
    </source>
</reference>
<evidence type="ECO:0000313" key="6">
    <source>
        <dbReference type="Proteomes" id="UP000789719"/>
    </source>
</evidence>
<name>A0ABM8ZCR4_9LACO</name>
<keyword evidence="4" id="KW-0479">Metal-binding</keyword>
<keyword evidence="6" id="KW-1185">Reference proteome</keyword>
<keyword evidence="3 4" id="KW-0067">ATP-binding</keyword>
<dbReference type="PANTHER" id="PTHR23407:SF1">
    <property type="entry name" value="5-FORMYLTETRAHYDROFOLATE CYCLO-LIGASE"/>
    <property type="match status" value="1"/>
</dbReference>
<evidence type="ECO:0000256" key="4">
    <source>
        <dbReference type="RuleBase" id="RU361279"/>
    </source>
</evidence>
<dbReference type="InterPro" id="IPR037171">
    <property type="entry name" value="NagB/RpiA_transferase-like"/>
</dbReference>
<proteinExistence type="inferred from homology"/>
<dbReference type="NCBIfam" id="TIGR02727">
    <property type="entry name" value="MTHFS_bact"/>
    <property type="match status" value="1"/>
</dbReference>
<evidence type="ECO:0000256" key="1">
    <source>
        <dbReference type="ARBA" id="ARBA00010638"/>
    </source>
</evidence>
<evidence type="ECO:0000256" key="2">
    <source>
        <dbReference type="ARBA" id="ARBA00022741"/>
    </source>
</evidence>
<dbReference type="PIRSF" id="PIRSF006806">
    <property type="entry name" value="FTHF_cligase"/>
    <property type="match status" value="1"/>
</dbReference>
<dbReference type="Proteomes" id="UP000789719">
    <property type="component" value="Unassembled WGS sequence"/>
</dbReference>
<comment type="caution">
    <text evidence="5">The sequence shown here is derived from an EMBL/GenBank/DDBJ whole genome shotgun (WGS) entry which is preliminary data.</text>
</comment>
<protein>
    <recommendedName>
        <fullName evidence="4">5-formyltetrahydrofolate cyclo-ligase</fullName>
        <ecNumber evidence="4">6.3.3.2</ecNumber>
    </recommendedName>
</protein>
<gene>
    <name evidence="5" type="primary">yqgN</name>
    <name evidence="5" type="ORF">WGH24286_01759</name>
</gene>